<evidence type="ECO:0000256" key="1">
    <source>
        <dbReference type="SAM" id="MobiDB-lite"/>
    </source>
</evidence>
<dbReference type="EMBL" id="BGZK01000997">
    <property type="protein sequence ID" value="GBP67944.1"/>
    <property type="molecule type" value="Genomic_DNA"/>
</dbReference>
<organism evidence="2 3">
    <name type="scientific">Eumeta variegata</name>
    <name type="common">Bagworm moth</name>
    <name type="synonym">Eumeta japonica</name>
    <dbReference type="NCBI Taxonomy" id="151549"/>
    <lineage>
        <taxon>Eukaryota</taxon>
        <taxon>Metazoa</taxon>
        <taxon>Ecdysozoa</taxon>
        <taxon>Arthropoda</taxon>
        <taxon>Hexapoda</taxon>
        <taxon>Insecta</taxon>
        <taxon>Pterygota</taxon>
        <taxon>Neoptera</taxon>
        <taxon>Endopterygota</taxon>
        <taxon>Lepidoptera</taxon>
        <taxon>Glossata</taxon>
        <taxon>Ditrysia</taxon>
        <taxon>Tineoidea</taxon>
        <taxon>Psychidae</taxon>
        <taxon>Oiketicinae</taxon>
        <taxon>Eumeta</taxon>
    </lineage>
</organism>
<accession>A0A4C1XZ16</accession>
<evidence type="ECO:0000313" key="3">
    <source>
        <dbReference type="Proteomes" id="UP000299102"/>
    </source>
</evidence>
<reference evidence="2 3" key="1">
    <citation type="journal article" date="2019" name="Commun. Biol.">
        <title>The bagworm genome reveals a unique fibroin gene that provides high tensile strength.</title>
        <authorList>
            <person name="Kono N."/>
            <person name="Nakamura H."/>
            <person name="Ohtoshi R."/>
            <person name="Tomita M."/>
            <person name="Numata K."/>
            <person name="Arakawa K."/>
        </authorList>
    </citation>
    <scope>NUCLEOTIDE SEQUENCE [LARGE SCALE GENOMIC DNA]</scope>
</reference>
<comment type="caution">
    <text evidence="2">The sequence shown here is derived from an EMBL/GenBank/DDBJ whole genome shotgun (WGS) entry which is preliminary data.</text>
</comment>
<keyword evidence="3" id="KW-1185">Reference proteome</keyword>
<dbReference type="Proteomes" id="UP000299102">
    <property type="component" value="Unassembled WGS sequence"/>
</dbReference>
<feature type="region of interest" description="Disordered" evidence="1">
    <location>
        <begin position="20"/>
        <end position="76"/>
    </location>
</feature>
<sequence length="100" mass="10663">MFRPIVPLYCSALAHSAQAERDNESSFLPRGQGSSPVPSFPKPSLSAADPPPLGRPPVSFERRGPGATRSGECGARDAPYVKARLPLAARRPLSAPPRFL</sequence>
<dbReference type="AlphaFoldDB" id="A0A4C1XZ16"/>
<gene>
    <name evidence="2" type="ORF">EVAR_25340_1</name>
</gene>
<evidence type="ECO:0000313" key="2">
    <source>
        <dbReference type="EMBL" id="GBP67944.1"/>
    </source>
</evidence>
<name>A0A4C1XZ16_EUMVA</name>
<protein>
    <submittedName>
        <fullName evidence="2">Uncharacterized protein</fullName>
    </submittedName>
</protein>
<proteinExistence type="predicted"/>